<keyword evidence="2 7" id="KW-0132">Cell division</keyword>
<dbReference type="Gene3D" id="3.90.190.20">
    <property type="entry name" value="Mur ligase, C-terminal domain"/>
    <property type="match status" value="1"/>
</dbReference>
<feature type="domain" description="Mur ligase N-terminal catalytic" evidence="9">
    <location>
        <begin position="18"/>
        <end position="95"/>
    </location>
</feature>
<dbReference type="EC" id="6.3.2.-" evidence="7"/>
<keyword evidence="5 7" id="KW-0131">Cell cycle</keyword>
<keyword evidence="4 7" id="KW-0573">Peptidoglycan synthesis</keyword>
<dbReference type="AlphaFoldDB" id="A0A0A2WMQ5"/>
<dbReference type="EMBL" id="JPSL02000040">
    <property type="protein sequence ID" value="KGQ21073.1"/>
    <property type="molecule type" value="Genomic_DNA"/>
</dbReference>
<evidence type="ECO:0000259" key="9">
    <source>
        <dbReference type="Pfam" id="PF01225"/>
    </source>
</evidence>
<feature type="binding site" evidence="7">
    <location>
        <position position="25"/>
    </location>
    <ligand>
        <name>UDP-N-acetyl-alpha-D-muramoyl-L-alanyl-D-glutamate</name>
        <dbReference type="ChEBI" id="CHEBI:83900"/>
    </ligand>
</feature>
<evidence type="ECO:0000256" key="2">
    <source>
        <dbReference type="ARBA" id="ARBA00022618"/>
    </source>
</evidence>
<protein>
    <recommendedName>
        <fullName evidence="7">UDP-N-acetylmuramyl-tripeptide synthetase</fullName>
        <ecNumber evidence="7">6.3.2.-</ecNumber>
    </recommendedName>
    <alternativeName>
        <fullName evidence="7">UDP-MurNAc-tripeptide synthetase</fullName>
    </alternativeName>
</protein>
<keyword evidence="7" id="KW-0963">Cytoplasm</keyword>
<evidence type="ECO:0000259" key="10">
    <source>
        <dbReference type="Pfam" id="PF02875"/>
    </source>
</evidence>
<comment type="subcellular location">
    <subcellularLocation>
        <location evidence="7 8">Cytoplasm</location>
    </subcellularLocation>
</comment>
<dbReference type="Gene3D" id="3.40.1190.10">
    <property type="entry name" value="Mur-like, catalytic domain"/>
    <property type="match status" value="1"/>
</dbReference>
<dbReference type="PATRIC" id="fig|276.5.peg.2145"/>
<dbReference type="InterPro" id="IPR036615">
    <property type="entry name" value="Mur_ligase_C_dom_sf"/>
</dbReference>
<name>A0A0A2WMQ5_THEFI</name>
<dbReference type="HAMAP" id="MF_00208">
    <property type="entry name" value="MurE"/>
    <property type="match status" value="1"/>
</dbReference>
<organism evidence="12 13">
    <name type="scientific">Thermus filiformis</name>
    <dbReference type="NCBI Taxonomy" id="276"/>
    <lineage>
        <taxon>Bacteria</taxon>
        <taxon>Thermotogati</taxon>
        <taxon>Deinococcota</taxon>
        <taxon>Deinococci</taxon>
        <taxon>Thermales</taxon>
        <taxon>Thermaceae</taxon>
        <taxon>Thermus</taxon>
    </lineage>
</organism>
<keyword evidence="7" id="KW-0547">Nucleotide-binding</keyword>
<dbReference type="SUPFAM" id="SSF53244">
    <property type="entry name" value="MurD-like peptide ligases, peptide-binding domain"/>
    <property type="match status" value="1"/>
</dbReference>
<evidence type="ECO:0000256" key="3">
    <source>
        <dbReference type="ARBA" id="ARBA00022960"/>
    </source>
</evidence>
<dbReference type="GO" id="GO:0000287">
    <property type="term" value="F:magnesium ion binding"/>
    <property type="evidence" value="ECO:0007669"/>
    <property type="project" value="UniProtKB-UniRule"/>
</dbReference>
<sequence>MTLKDLLAPYGSFPALPVRGLALDSRRVEPGFLFFALPGVPLPHRKPLDGHDFALEAVQRGAVAVVGERPLALPVPYLQVEDGRQVLAEVAARFHGHPERALVLLGVTGSKGKSTTAALLHHLLQGSGLRAALLSTVGWRFGEEEAPGVGHFTTPEAPEVYGFLARARDLGLTHAVLEVSSHALALKRVEGLGYRVGVFVNFYPDDHLDFHGTAEAYFRAKALLLERSEKRVVNRALLKALPPGPYLTFGEGGEVFATRLEETPRGLAFTLHTPWGEGRARLPLLGAYNLENALAAVGAGLLLGLPLEGLLEGLATFPGLPGRMEVVREEPFRVVIDFAHTGKSLEAALLTLRKTAEGRLLLVVGAAGERDVNRRTEIAKVAARLADLSFFTEEDHRTEPLEAILEAMAEAARKEGGRFVLVPDRREAIRKALEAARPGDTVLLAGKGHERTLERGSLALPWNEKEEALRALAELGL</sequence>
<dbReference type="OrthoDB" id="9800958at2"/>
<dbReference type="GO" id="GO:0016881">
    <property type="term" value="F:acid-amino acid ligase activity"/>
    <property type="evidence" value="ECO:0007669"/>
    <property type="project" value="UniProtKB-UniRule"/>
</dbReference>
<dbReference type="SUPFAM" id="SSF63418">
    <property type="entry name" value="MurE/MurF N-terminal domain"/>
    <property type="match status" value="1"/>
</dbReference>
<comment type="pathway">
    <text evidence="7 8">Cell wall biogenesis; peptidoglycan biosynthesis.</text>
</comment>
<evidence type="ECO:0000256" key="8">
    <source>
        <dbReference type="RuleBase" id="RU004135"/>
    </source>
</evidence>
<keyword evidence="7" id="KW-0067">ATP-binding</keyword>
<accession>A0A0A2WMQ5</accession>
<reference evidence="12 13" key="1">
    <citation type="journal article" date="2015" name="Genome Announc.">
        <title>Draft Genome Sequence of the Thermophile Thermus filiformis ATCC 43280, Producer of Carotenoid-(Di)glucoside-Branched Fatty Acid (Di)esters and Source of Hyperthermostable Enzymes of Biotechnological Interest.</title>
        <authorList>
            <person name="Mandelli F."/>
            <person name="Oliveira Ramires B."/>
            <person name="Couger M.B."/>
            <person name="Paixao D.A."/>
            <person name="Camilo C.M."/>
            <person name="Polikarpov I."/>
            <person name="Prade R."/>
            <person name="Riano-Pachon D.M."/>
            <person name="Squina F.M."/>
        </authorList>
    </citation>
    <scope>NUCLEOTIDE SEQUENCE [LARGE SCALE GENOMIC DNA]</scope>
    <source>
        <strain evidence="12 13">ATCC 43280</strain>
    </source>
</reference>
<dbReference type="InterPro" id="IPR005761">
    <property type="entry name" value="UDP-N-AcMur-Glu-dNH2Pim_ligase"/>
</dbReference>
<dbReference type="Gene3D" id="3.40.1390.10">
    <property type="entry name" value="MurE/MurF, N-terminal domain"/>
    <property type="match status" value="1"/>
</dbReference>
<evidence type="ECO:0000313" key="12">
    <source>
        <dbReference type="EMBL" id="KGQ21073.1"/>
    </source>
</evidence>
<dbReference type="PANTHER" id="PTHR23135">
    <property type="entry name" value="MUR LIGASE FAMILY MEMBER"/>
    <property type="match status" value="1"/>
</dbReference>
<evidence type="ECO:0000256" key="5">
    <source>
        <dbReference type="ARBA" id="ARBA00023306"/>
    </source>
</evidence>
<dbReference type="InterPro" id="IPR035911">
    <property type="entry name" value="MurE/MurF_N"/>
</dbReference>
<dbReference type="SUPFAM" id="SSF53623">
    <property type="entry name" value="MurD-like peptide ligases, catalytic domain"/>
    <property type="match status" value="1"/>
</dbReference>
<dbReference type="Pfam" id="PF01225">
    <property type="entry name" value="Mur_ligase"/>
    <property type="match status" value="1"/>
</dbReference>
<dbReference type="GO" id="GO:0051301">
    <property type="term" value="P:cell division"/>
    <property type="evidence" value="ECO:0007669"/>
    <property type="project" value="UniProtKB-KW"/>
</dbReference>
<dbReference type="Proteomes" id="UP000030364">
    <property type="component" value="Unassembled WGS sequence"/>
</dbReference>
<keyword evidence="6 7" id="KW-0961">Cell wall biogenesis/degradation</keyword>
<evidence type="ECO:0000313" key="13">
    <source>
        <dbReference type="Proteomes" id="UP000030364"/>
    </source>
</evidence>
<proteinExistence type="inferred from homology"/>
<comment type="cofactor">
    <cofactor evidence="7">
        <name>Mg(2+)</name>
        <dbReference type="ChEBI" id="CHEBI:18420"/>
    </cofactor>
</comment>
<feature type="domain" description="Mur ligase C-terminal" evidence="10">
    <location>
        <begin position="322"/>
        <end position="448"/>
    </location>
</feature>
<keyword evidence="7" id="KW-0460">Magnesium</keyword>
<feature type="binding site" evidence="7">
    <location>
        <position position="23"/>
    </location>
    <ligand>
        <name>UDP-N-acetyl-alpha-D-muramoyl-L-alanyl-D-glutamate</name>
        <dbReference type="ChEBI" id="CHEBI:83900"/>
    </ligand>
</feature>
<dbReference type="RefSeq" id="WP_038067090.1">
    <property type="nucleotide sequence ID" value="NZ_JPSL02000040.1"/>
</dbReference>
<feature type="modified residue" description="N6-carboxylysine" evidence="7">
    <location>
        <position position="221"/>
    </location>
</feature>
<dbReference type="GO" id="GO:0009252">
    <property type="term" value="P:peptidoglycan biosynthetic process"/>
    <property type="evidence" value="ECO:0007669"/>
    <property type="project" value="UniProtKB-UniRule"/>
</dbReference>
<dbReference type="GO" id="GO:0005524">
    <property type="term" value="F:ATP binding"/>
    <property type="evidence" value="ECO:0007669"/>
    <property type="project" value="UniProtKB-UniRule"/>
</dbReference>
<keyword evidence="13" id="KW-1185">Reference proteome</keyword>
<dbReference type="Pfam" id="PF08245">
    <property type="entry name" value="Mur_ligase_M"/>
    <property type="match status" value="1"/>
</dbReference>
<gene>
    <name evidence="7" type="primary">murE</name>
    <name evidence="12" type="ORF">THFILI_08840</name>
</gene>
<feature type="binding site" evidence="7">
    <location>
        <position position="188"/>
    </location>
    <ligand>
        <name>UDP-N-acetyl-alpha-D-muramoyl-L-alanyl-D-glutamate</name>
        <dbReference type="ChEBI" id="CHEBI:83900"/>
    </ligand>
</feature>
<comment type="function">
    <text evidence="7">Catalyzes the addition of an amino acid to the nucleotide precursor UDP-N-acetylmuramoyl-L-alanyl-D-glutamate (UMAG) in the biosynthesis of bacterial cell-wall peptidoglycan.</text>
</comment>
<evidence type="ECO:0000259" key="11">
    <source>
        <dbReference type="Pfam" id="PF08245"/>
    </source>
</evidence>
<dbReference type="UniPathway" id="UPA00219"/>
<dbReference type="NCBIfam" id="TIGR01085">
    <property type="entry name" value="murE"/>
    <property type="match status" value="1"/>
</dbReference>
<dbReference type="InterPro" id="IPR000713">
    <property type="entry name" value="Mur_ligase_N"/>
</dbReference>
<feature type="binding site" evidence="7">
    <location>
        <begin position="153"/>
        <end position="154"/>
    </location>
    <ligand>
        <name>UDP-N-acetyl-alpha-D-muramoyl-L-alanyl-D-glutamate</name>
        <dbReference type="ChEBI" id="CHEBI:83900"/>
    </ligand>
</feature>
<dbReference type="InterPro" id="IPR013221">
    <property type="entry name" value="Mur_ligase_cen"/>
</dbReference>
<evidence type="ECO:0000256" key="4">
    <source>
        <dbReference type="ARBA" id="ARBA00022984"/>
    </source>
</evidence>
<dbReference type="InterPro" id="IPR004101">
    <property type="entry name" value="Mur_ligase_C"/>
</dbReference>
<comment type="caution">
    <text evidence="7">Lacks conserved residue(s) required for the propagation of feature annotation.</text>
</comment>
<dbReference type="GO" id="GO:0008360">
    <property type="term" value="P:regulation of cell shape"/>
    <property type="evidence" value="ECO:0007669"/>
    <property type="project" value="UniProtKB-KW"/>
</dbReference>
<dbReference type="STRING" id="276.THFILI_08840"/>
<dbReference type="GO" id="GO:0005737">
    <property type="term" value="C:cytoplasm"/>
    <property type="evidence" value="ECO:0007669"/>
    <property type="project" value="UniProtKB-SubCell"/>
</dbReference>
<evidence type="ECO:0000256" key="1">
    <source>
        <dbReference type="ARBA" id="ARBA00005898"/>
    </source>
</evidence>
<dbReference type="InterPro" id="IPR036565">
    <property type="entry name" value="Mur-like_cat_sf"/>
</dbReference>
<dbReference type="Pfam" id="PF02875">
    <property type="entry name" value="Mur_ligase_C"/>
    <property type="match status" value="1"/>
</dbReference>
<comment type="PTM">
    <text evidence="7">Carboxylation is probably crucial for Mg(2+) binding and, consequently, for the gamma-phosphate positioning of ATP.</text>
</comment>
<feature type="binding site" evidence="7">
    <location>
        <position position="180"/>
    </location>
    <ligand>
        <name>UDP-N-acetyl-alpha-D-muramoyl-L-alanyl-D-glutamate</name>
        <dbReference type="ChEBI" id="CHEBI:83900"/>
    </ligand>
</feature>
<dbReference type="PANTHER" id="PTHR23135:SF4">
    <property type="entry name" value="UDP-N-ACETYLMURAMOYL-L-ALANYL-D-GLUTAMATE--2,6-DIAMINOPIMELATE LIGASE MURE HOMOLOG, CHLOROPLASTIC"/>
    <property type="match status" value="1"/>
</dbReference>
<comment type="caution">
    <text evidence="12">The sequence shown here is derived from an EMBL/GenBank/DDBJ whole genome shotgun (WGS) entry which is preliminary data.</text>
</comment>
<dbReference type="GO" id="GO:0071555">
    <property type="term" value="P:cell wall organization"/>
    <property type="evidence" value="ECO:0007669"/>
    <property type="project" value="UniProtKB-KW"/>
</dbReference>
<feature type="domain" description="Mur ligase central" evidence="11">
    <location>
        <begin position="107"/>
        <end position="299"/>
    </location>
</feature>
<comment type="similarity">
    <text evidence="1 7">Belongs to the MurCDEF family. MurE subfamily.</text>
</comment>
<evidence type="ECO:0000256" key="7">
    <source>
        <dbReference type="HAMAP-Rule" id="MF_00208"/>
    </source>
</evidence>
<evidence type="ECO:0000256" key="6">
    <source>
        <dbReference type="ARBA" id="ARBA00023316"/>
    </source>
</evidence>
<keyword evidence="7" id="KW-0436">Ligase</keyword>
<keyword evidence="3 7" id="KW-0133">Cell shape</keyword>